<evidence type="ECO:0000313" key="3">
    <source>
        <dbReference type="Proteomes" id="UP000182347"/>
    </source>
</evidence>
<reference evidence="3" key="1">
    <citation type="submission" date="2016-10" db="EMBL/GenBank/DDBJ databases">
        <authorList>
            <person name="Varghese N."/>
            <person name="Submissions S."/>
        </authorList>
    </citation>
    <scope>NUCLEOTIDE SEQUENCE [LARGE SCALE GENOMIC DNA]</scope>
    <source>
        <strain evidence="3">CGMCC 1.6199</strain>
    </source>
</reference>
<evidence type="ECO:0000313" key="2">
    <source>
        <dbReference type="EMBL" id="SDM14388.1"/>
    </source>
</evidence>
<dbReference type="Proteomes" id="UP000182347">
    <property type="component" value="Unassembled WGS sequence"/>
</dbReference>
<dbReference type="STRING" id="482461.SAMN05216244_1660"/>
<dbReference type="AlphaFoldDB" id="A0A1G9QTP8"/>
<feature type="transmembrane region" description="Helical" evidence="1">
    <location>
        <begin position="6"/>
        <end position="32"/>
    </location>
</feature>
<feature type="transmembrane region" description="Helical" evidence="1">
    <location>
        <begin position="53"/>
        <end position="74"/>
    </location>
</feature>
<dbReference type="EMBL" id="FNHF01000002">
    <property type="protein sequence ID" value="SDM14388.1"/>
    <property type="molecule type" value="Genomic_DNA"/>
</dbReference>
<feature type="transmembrane region" description="Helical" evidence="1">
    <location>
        <begin position="80"/>
        <end position="100"/>
    </location>
</feature>
<accession>A0A1G9QTP8</accession>
<keyword evidence="1" id="KW-1133">Transmembrane helix</keyword>
<keyword evidence="1" id="KW-0812">Transmembrane</keyword>
<keyword evidence="1" id="KW-0472">Membrane</keyword>
<keyword evidence="3" id="KW-1185">Reference proteome</keyword>
<sequence length="275" mass="33101">MERFYFNLALILLVIFYTVFVLFSVFFNDEYISNNLKRTKNGFRRFINRIKSLWPMNLFFIIIFTVIVILNLLIKNFQLESYLTSLFSLIITVYLLDFLYSEQGRRETANKRYTVDWEFHSIYSELEFGLHRLLIPEEDVYYGLDPDGDYNYRSMNLHTLDSESIAKIIKREGFWNKKTDHFQSKGYKIEITNRDFLTFLLSESRIKVNNHLIRYSNLILYEDFKLIHKLDNTLNDFYLKKGSNFPNLNQDMVAYSLEGLISCIFDCHRVKDKWK</sequence>
<evidence type="ECO:0000256" key="1">
    <source>
        <dbReference type="SAM" id="Phobius"/>
    </source>
</evidence>
<gene>
    <name evidence="2" type="ORF">SAMN05216244_1660</name>
</gene>
<name>A0A1G9QTP8_9BACI</name>
<proteinExistence type="predicted"/>
<organism evidence="2 3">
    <name type="scientific">Sediminibacillus halophilus</name>
    <dbReference type="NCBI Taxonomy" id="482461"/>
    <lineage>
        <taxon>Bacteria</taxon>
        <taxon>Bacillati</taxon>
        <taxon>Bacillota</taxon>
        <taxon>Bacilli</taxon>
        <taxon>Bacillales</taxon>
        <taxon>Bacillaceae</taxon>
        <taxon>Sediminibacillus</taxon>
    </lineage>
</organism>
<protein>
    <submittedName>
        <fullName evidence="2">Uncharacterized protein</fullName>
    </submittedName>
</protein>